<feature type="transmembrane region" description="Helical" evidence="1">
    <location>
        <begin position="56"/>
        <end position="74"/>
    </location>
</feature>
<feature type="non-terminal residue" evidence="3">
    <location>
        <position position="123"/>
    </location>
</feature>
<evidence type="ECO:0000256" key="1">
    <source>
        <dbReference type="SAM" id="Phobius"/>
    </source>
</evidence>
<gene>
    <name evidence="3" type="ORF">ISR29_06440</name>
</gene>
<evidence type="ECO:0000313" key="4">
    <source>
        <dbReference type="Proteomes" id="UP000705230"/>
    </source>
</evidence>
<dbReference type="Proteomes" id="UP000705230">
    <property type="component" value="Unassembled WGS sequence"/>
</dbReference>
<dbReference type="InterPro" id="IPR005804">
    <property type="entry name" value="FA_desaturase_dom"/>
</dbReference>
<keyword evidence="1" id="KW-0812">Transmembrane</keyword>
<reference evidence="3" key="1">
    <citation type="submission" date="2020-10" db="EMBL/GenBank/DDBJ databases">
        <title>Microbiome of the Black Sea water column analyzed by genome centric metagenomics.</title>
        <authorList>
            <person name="Cabello-Yeves P.J."/>
            <person name="Callieri C."/>
            <person name="Picazo A."/>
            <person name="Mehrshad M."/>
            <person name="Haro-Moreno J.M."/>
            <person name="Roda-Garcia J."/>
            <person name="Dzembekova N."/>
            <person name="Slabakova V."/>
            <person name="Slabakova N."/>
            <person name="Moncheva S."/>
            <person name="Rodriguez-Valera F."/>
        </authorList>
    </citation>
    <scope>NUCLEOTIDE SEQUENCE</scope>
    <source>
        <strain evidence="3">BS30m-G43</strain>
    </source>
</reference>
<keyword evidence="1" id="KW-0472">Membrane</keyword>
<organism evidence="3 4">
    <name type="scientific">SAR86 cluster bacterium</name>
    <dbReference type="NCBI Taxonomy" id="2030880"/>
    <lineage>
        <taxon>Bacteria</taxon>
        <taxon>Pseudomonadati</taxon>
        <taxon>Pseudomonadota</taxon>
        <taxon>Gammaproteobacteria</taxon>
        <taxon>SAR86 cluster</taxon>
    </lineage>
</organism>
<feature type="domain" description="Fatty acid desaturase" evidence="2">
    <location>
        <begin position="57"/>
        <end position="123"/>
    </location>
</feature>
<evidence type="ECO:0000313" key="3">
    <source>
        <dbReference type="EMBL" id="MBL6903821.1"/>
    </source>
</evidence>
<dbReference type="GO" id="GO:0006629">
    <property type="term" value="P:lipid metabolic process"/>
    <property type="evidence" value="ECO:0007669"/>
    <property type="project" value="InterPro"/>
</dbReference>
<evidence type="ECO:0000259" key="2">
    <source>
        <dbReference type="Pfam" id="PF00487"/>
    </source>
</evidence>
<keyword evidence="1" id="KW-1133">Transmembrane helix</keyword>
<dbReference type="AlphaFoldDB" id="A0A937SHS7"/>
<protein>
    <submittedName>
        <fullName evidence="3">Fatty acid desaturase</fullName>
    </submittedName>
</protein>
<feature type="transmembrane region" description="Helical" evidence="1">
    <location>
        <begin position="31"/>
        <end position="50"/>
    </location>
</feature>
<proteinExistence type="predicted"/>
<comment type="caution">
    <text evidence="3">The sequence shown here is derived from an EMBL/GenBank/DDBJ whole genome shotgun (WGS) entry which is preliminary data.</text>
</comment>
<name>A0A937SHS7_9GAMM</name>
<accession>A0A937SHS7</accession>
<dbReference type="Pfam" id="PF00487">
    <property type="entry name" value="FA_desaturase"/>
    <property type="match status" value="1"/>
</dbReference>
<dbReference type="EMBL" id="JADHSG010000021">
    <property type="protein sequence ID" value="MBL6903821.1"/>
    <property type="molecule type" value="Genomic_DNA"/>
</dbReference>
<sequence length="123" mass="14264">MRESQEIAEEFSFDKEKVIAKSFSQRFQWEMILIGLGQAAIWLSLWPLVLSGFLDLWAGFLIACLCACFAYLPSHEAQHGNYSRGNPKLRWLDSLVGHITLITLKFPYHILRITHMKHHAYTN</sequence>